<keyword evidence="3" id="KW-1185">Reference proteome</keyword>
<dbReference type="InterPro" id="IPR007838">
    <property type="entry name" value="Cell_div_ZapA-like"/>
</dbReference>
<sequence length="205" mass="23070">MNKVIVTIQGANYTMVGEKSEKEMLTIANYVNSEMEKLKESAPNLGSLKVSILTSLNLADLLFECSSENEVLLGQVDELKEQLGQPNEEVEAQIVELRNLLNTREMELSNSRREIERLNSIISEQKNQIDGLSNVSEDSKSEIEDYKAQIESLQNSLKETNERAELAESLSSEWQNKSFDLQLAITELEEQLKTANNTEGIITAE</sequence>
<evidence type="ECO:0000313" key="2">
    <source>
        <dbReference type="EMBL" id="MBU5337384.1"/>
    </source>
</evidence>
<dbReference type="Proteomes" id="UP001196301">
    <property type="component" value="Unassembled WGS sequence"/>
</dbReference>
<organism evidence="2 3">
    <name type="scientific">Intestinibacter bartlettii</name>
    <dbReference type="NCBI Taxonomy" id="261299"/>
    <lineage>
        <taxon>Bacteria</taxon>
        <taxon>Bacillati</taxon>
        <taxon>Bacillota</taxon>
        <taxon>Clostridia</taxon>
        <taxon>Peptostreptococcales</taxon>
        <taxon>Peptostreptococcaceae</taxon>
        <taxon>Intestinibacter</taxon>
    </lineage>
</organism>
<keyword evidence="1" id="KW-0175">Coiled coil</keyword>
<dbReference type="PANTHER" id="PTHR34981:SF1">
    <property type="entry name" value="CELL DIVISION PROTEIN ZAPA"/>
    <property type="match status" value="1"/>
</dbReference>
<evidence type="ECO:0000256" key="1">
    <source>
        <dbReference type="SAM" id="Coils"/>
    </source>
</evidence>
<comment type="caution">
    <text evidence="2">The sequence shown here is derived from an EMBL/GenBank/DDBJ whole genome shotgun (WGS) entry which is preliminary data.</text>
</comment>
<reference evidence="2 3" key="1">
    <citation type="submission" date="2021-06" db="EMBL/GenBank/DDBJ databases">
        <authorList>
            <person name="Sun Q."/>
            <person name="Li D."/>
        </authorList>
    </citation>
    <scope>NUCLEOTIDE SEQUENCE [LARGE SCALE GENOMIC DNA]</scope>
    <source>
        <strain evidence="2 3">N19</strain>
    </source>
</reference>
<proteinExistence type="predicted"/>
<keyword evidence="2" id="KW-0131">Cell cycle</keyword>
<accession>A0ABS6E024</accession>
<name>A0ABS6E024_9FIRM</name>
<keyword evidence="2" id="KW-0132">Cell division</keyword>
<dbReference type="Pfam" id="PF05164">
    <property type="entry name" value="ZapA"/>
    <property type="match status" value="1"/>
</dbReference>
<dbReference type="EMBL" id="JAHLOQ010000053">
    <property type="protein sequence ID" value="MBU5337384.1"/>
    <property type="molecule type" value="Genomic_DNA"/>
</dbReference>
<gene>
    <name evidence="2" type="primary">zapA</name>
    <name evidence="2" type="ORF">KQI20_13110</name>
</gene>
<dbReference type="RefSeq" id="WP_216572046.1">
    <property type="nucleotide sequence ID" value="NZ_JAHLOQ010000053.1"/>
</dbReference>
<feature type="coiled-coil region" evidence="1">
    <location>
        <begin position="87"/>
        <end position="198"/>
    </location>
</feature>
<evidence type="ECO:0000313" key="3">
    <source>
        <dbReference type="Proteomes" id="UP001196301"/>
    </source>
</evidence>
<protein>
    <submittedName>
        <fullName evidence="2">Cell division protein ZapA</fullName>
    </submittedName>
</protein>
<dbReference type="GO" id="GO:0051301">
    <property type="term" value="P:cell division"/>
    <property type="evidence" value="ECO:0007669"/>
    <property type="project" value="UniProtKB-KW"/>
</dbReference>
<dbReference type="PANTHER" id="PTHR34981">
    <property type="entry name" value="CELL DIVISION PROTEIN ZAPA"/>
    <property type="match status" value="1"/>
</dbReference>